<dbReference type="InterPro" id="IPR004360">
    <property type="entry name" value="Glyas_Fos-R_dOase_dom"/>
</dbReference>
<protein>
    <submittedName>
        <fullName evidence="2">Glyoxalase</fullName>
    </submittedName>
</protein>
<dbReference type="Gene3D" id="3.10.180.10">
    <property type="entry name" value="2,3-Dihydroxybiphenyl 1,2-Dioxygenase, domain 1"/>
    <property type="match status" value="1"/>
</dbReference>
<dbReference type="PANTHER" id="PTHR36503">
    <property type="entry name" value="BLR2520 PROTEIN"/>
    <property type="match status" value="1"/>
</dbReference>
<dbReference type="InterPro" id="IPR037523">
    <property type="entry name" value="VOC_core"/>
</dbReference>
<keyword evidence="3" id="KW-1185">Reference proteome</keyword>
<dbReference type="InterPro" id="IPR029068">
    <property type="entry name" value="Glyas_Bleomycin-R_OHBP_Dase"/>
</dbReference>
<dbReference type="PROSITE" id="PS51819">
    <property type="entry name" value="VOC"/>
    <property type="match status" value="1"/>
</dbReference>
<sequence>MEQRVSFITLAVADHAATRRFYVDGLGWTPALEEEGEVLMFEVADKVVLSLWAESGFEDEVGPLRRGSGLAPITLAHNVGTPEQVDAVLAEARRAGSPEVAPAVAREWGGYTGYFADPDGFRWEVAHNPGPIGRSVLPG</sequence>
<dbReference type="RefSeq" id="WP_135079961.1">
    <property type="nucleotide sequence ID" value="NZ_CP038267.1"/>
</dbReference>
<feature type="domain" description="VOC" evidence="1">
    <location>
        <begin position="4"/>
        <end position="128"/>
    </location>
</feature>
<dbReference type="PANTHER" id="PTHR36503:SF1">
    <property type="entry name" value="BLR2520 PROTEIN"/>
    <property type="match status" value="1"/>
</dbReference>
<organism evidence="2 3">
    <name type="scientific">Nocardioides euryhalodurans</name>
    <dbReference type="NCBI Taxonomy" id="2518370"/>
    <lineage>
        <taxon>Bacteria</taxon>
        <taxon>Bacillati</taxon>
        <taxon>Actinomycetota</taxon>
        <taxon>Actinomycetes</taxon>
        <taxon>Propionibacteriales</taxon>
        <taxon>Nocardioidaceae</taxon>
        <taxon>Nocardioides</taxon>
    </lineage>
</organism>
<reference evidence="2 3" key="1">
    <citation type="submission" date="2019-03" db="EMBL/GenBank/DDBJ databases">
        <title>Three New Species of Nocardioides, Nocardioides euryhalodurans sp. nov., Nocardioides seonyuensis sp. nov. and Nocardioides eburneoflavus sp. nov., Iolated from Soil.</title>
        <authorList>
            <person name="Roh S.G."/>
            <person name="Lee C."/>
            <person name="Kim M.-K."/>
            <person name="Kim S.B."/>
        </authorList>
    </citation>
    <scope>NUCLEOTIDE SEQUENCE [LARGE SCALE GENOMIC DNA]</scope>
    <source>
        <strain evidence="2 3">MMS17-SY117</strain>
    </source>
</reference>
<proteinExistence type="predicted"/>
<evidence type="ECO:0000313" key="2">
    <source>
        <dbReference type="EMBL" id="QBR93990.1"/>
    </source>
</evidence>
<evidence type="ECO:0000313" key="3">
    <source>
        <dbReference type="Proteomes" id="UP000294894"/>
    </source>
</evidence>
<dbReference type="Pfam" id="PF00903">
    <property type="entry name" value="Glyoxalase"/>
    <property type="match status" value="1"/>
</dbReference>
<dbReference type="KEGG" id="noy:EXE57_18160"/>
<dbReference type="EMBL" id="CP038267">
    <property type="protein sequence ID" value="QBR93990.1"/>
    <property type="molecule type" value="Genomic_DNA"/>
</dbReference>
<evidence type="ECO:0000259" key="1">
    <source>
        <dbReference type="PROSITE" id="PS51819"/>
    </source>
</evidence>
<accession>A0A4P7GPD9</accession>
<dbReference type="SUPFAM" id="SSF54593">
    <property type="entry name" value="Glyoxalase/Bleomycin resistance protein/Dihydroxybiphenyl dioxygenase"/>
    <property type="match status" value="1"/>
</dbReference>
<name>A0A4P7GPD9_9ACTN</name>
<dbReference type="AlphaFoldDB" id="A0A4P7GPD9"/>
<gene>
    <name evidence="2" type="ORF">EXE57_18160</name>
</gene>
<dbReference type="OrthoDB" id="9798430at2"/>
<dbReference type="Proteomes" id="UP000294894">
    <property type="component" value="Chromosome"/>
</dbReference>